<accession>A0A1G1YPB7</accession>
<dbReference type="AlphaFoldDB" id="A0A1G1YPB7"/>
<reference evidence="2 3" key="1">
    <citation type="journal article" date="2016" name="Nat. Commun.">
        <title>Thousands of microbial genomes shed light on interconnected biogeochemical processes in an aquifer system.</title>
        <authorList>
            <person name="Anantharaman K."/>
            <person name="Brown C.T."/>
            <person name="Hug L.A."/>
            <person name="Sharon I."/>
            <person name="Castelle C.J."/>
            <person name="Probst A.J."/>
            <person name="Thomas B.C."/>
            <person name="Singh A."/>
            <person name="Wilkins M.J."/>
            <person name="Karaoz U."/>
            <person name="Brodie E.L."/>
            <person name="Williams K.H."/>
            <person name="Hubbard S.S."/>
            <person name="Banfield J.F."/>
        </authorList>
    </citation>
    <scope>NUCLEOTIDE SEQUENCE [LARGE SCALE GENOMIC DNA]</scope>
</reference>
<gene>
    <name evidence="2" type="ORF">A3A02_03300</name>
</gene>
<evidence type="ECO:0000313" key="2">
    <source>
        <dbReference type="EMBL" id="OGY53287.1"/>
    </source>
</evidence>
<evidence type="ECO:0008006" key="4">
    <source>
        <dbReference type="Google" id="ProtNLM"/>
    </source>
</evidence>
<dbReference type="Proteomes" id="UP000177376">
    <property type="component" value="Unassembled WGS sequence"/>
</dbReference>
<dbReference type="EMBL" id="MHIM01000001">
    <property type="protein sequence ID" value="OGY53287.1"/>
    <property type="molecule type" value="Genomic_DNA"/>
</dbReference>
<organism evidence="2 3">
    <name type="scientific">Candidatus Buchananbacteria bacterium RIFCSPLOWO2_01_FULL_39_33</name>
    <dbReference type="NCBI Taxonomy" id="1797543"/>
    <lineage>
        <taxon>Bacteria</taxon>
        <taxon>Candidatus Buchananiibacteriota</taxon>
    </lineage>
</organism>
<keyword evidence="1" id="KW-1133">Transmembrane helix</keyword>
<protein>
    <recommendedName>
        <fullName evidence="4">Transmembrane protein</fullName>
    </recommendedName>
</protein>
<sequence>MKNYYFLLILILVILSLALIGYLSITSNKNKATSQNNSNSIFTAEKFCIAKGENNISSAEAYELALKSDCAQAGIVKEDCDCDSKSFICSFTVKAEKSGCNPICLVDLKTQKAQMDWRCVN</sequence>
<feature type="transmembrane region" description="Helical" evidence="1">
    <location>
        <begin position="6"/>
        <end position="25"/>
    </location>
</feature>
<keyword evidence="1" id="KW-0472">Membrane</keyword>
<comment type="caution">
    <text evidence="2">The sequence shown here is derived from an EMBL/GenBank/DDBJ whole genome shotgun (WGS) entry which is preliminary data.</text>
</comment>
<evidence type="ECO:0000313" key="3">
    <source>
        <dbReference type="Proteomes" id="UP000177376"/>
    </source>
</evidence>
<keyword evidence="1" id="KW-0812">Transmembrane</keyword>
<proteinExistence type="predicted"/>
<name>A0A1G1YPB7_9BACT</name>
<evidence type="ECO:0000256" key="1">
    <source>
        <dbReference type="SAM" id="Phobius"/>
    </source>
</evidence>